<keyword evidence="9" id="KW-0812">Transmembrane</keyword>
<dbReference type="GO" id="GO:0030295">
    <property type="term" value="F:protein kinase activator activity"/>
    <property type="evidence" value="ECO:0007669"/>
    <property type="project" value="TreeGrafter"/>
</dbReference>
<dbReference type="PANTHER" id="PTHR42878">
    <property type="entry name" value="TWO-COMPONENT HISTIDINE KINASE"/>
    <property type="match status" value="1"/>
</dbReference>
<evidence type="ECO:0000256" key="8">
    <source>
        <dbReference type="SAM" id="Coils"/>
    </source>
</evidence>
<keyword evidence="3" id="KW-0808">Transferase</keyword>
<feature type="coiled-coil region" evidence="8">
    <location>
        <begin position="176"/>
        <end position="207"/>
    </location>
</feature>
<dbReference type="Pfam" id="PF01590">
    <property type="entry name" value="GAF"/>
    <property type="match status" value="1"/>
</dbReference>
<evidence type="ECO:0000256" key="7">
    <source>
        <dbReference type="ARBA" id="ARBA00023012"/>
    </source>
</evidence>
<keyword evidence="9" id="KW-0472">Membrane</keyword>
<name>A0A364Y7B7_9BACT</name>
<organism evidence="11 12">
    <name type="scientific">Pseudochryseolinea flava</name>
    <dbReference type="NCBI Taxonomy" id="2059302"/>
    <lineage>
        <taxon>Bacteria</taxon>
        <taxon>Pseudomonadati</taxon>
        <taxon>Bacteroidota</taxon>
        <taxon>Cytophagia</taxon>
        <taxon>Cytophagales</taxon>
        <taxon>Fulvivirgaceae</taxon>
        <taxon>Pseudochryseolinea</taxon>
    </lineage>
</organism>
<dbReference type="PANTHER" id="PTHR42878:SF7">
    <property type="entry name" value="SENSOR HISTIDINE KINASE GLRK"/>
    <property type="match status" value="1"/>
</dbReference>
<dbReference type="OrthoDB" id="977447at2"/>
<dbReference type="EC" id="2.7.13.3" evidence="2"/>
<keyword evidence="5" id="KW-0418">Kinase</keyword>
<keyword evidence="8" id="KW-0175">Coiled coil</keyword>
<dbReference type="Gene3D" id="3.30.450.40">
    <property type="match status" value="1"/>
</dbReference>
<protein>
    <recommendedName>
        <fullName evidence="2">histidine kinase</fullName>
        <ecNumber evidence="2">2.7.13.3</ecNumber>
    </recommendedName>
</protein>
<dbReference type="AlphaFoldDB" id="A0A364Y7B7"/>
<proteinExistence type="predicted"/>
<comment type="caution">
    <text evidence="11">The sequence shown here is derived from an EMBL/GenBank/DDBJ whole genome shotgun (WGS) entry which is preliminary data.</text>
</comment>
<feature type="transmembrane region" description="Helical" evidence="9">
    <location>
        <begin position="45"/>
        <end position="62"/>
    </location>
</feature>
<dbReference type="InterPro" id="IPR036097">
    <property type="entry name" value="HisK_dim/P_sf"/>
</dbReference>
<evidence type="ECO:0000256" key="1">
    <source>
        <dbReference type="ARBA" id="ARBA00000085"/>
    </source>
</evidence>
<dbReference type="GO" id="GO:0007234">
    <property type="term" value="P:osmosensory signaling via phosphorelay pathway"/>
    <property type="evidence" value="ECO:0007669"/>
    <property type="project" value="TreeGrafter"/>
</dbReference>
<feature type="transmembrane region" description="Helical" evidence="9">
    <location>
        <begin position="120"/>
        <end position="137"/>
    </location>
</feature>
<accession>A0A364Y7B7</accession>
<feature type="transmembrane region" description="Helical" evidence="9">
    <location>
        <begin position="69"/>
        <end position="89"/>
    </location>
</feature>
<dbReference type="SUPFAM" id="SSF47384">
    <property type="entry name" value="Homodimeric domain of signal transducing histidine kinase"/>
    <property type="match status" value="1"/>
</dbReference>
<keyword evidence="12" id="KW-1185">Reference proteome</keyword>
<evidence type="ECO:0000256" key="6">
    <source>
        <dbReference type="ARBA" id="ARBA00022840"/>
    </source>
</evidence>
<dbReference type="InterPro" id="IPR003661">
    <property type="entry name" value="HisK_dim/P_dom"/>
</dbReference>
<gene>
    <name evidence="11" type="ORF">DQQ10_02330</name>
</gene>
<comment type="catalytic activity">
    <reaction evidence="1">
        <text>ATP + protein L-histidine = ADP + protein N-phospho-L-histidine.</text>
        <dbReference type="EC" id="2.7.13.3"/>
    </reaction>
</comment>
<evidence type="ECO:0000259" key="10">
    <source>
        <dbReference type="Pfam" id="PF01590"/>
    </source>
</evidence>
<dbReference type="GO" id="GO:0005524">
    <property type="term" value="F:ATP binding"/>
    <property type="evidence" value="ECO:0007669"/>
    <property type="project" value="UniProtKB-KW"/>
</dbReference>
<dbReference type="RefSeq" id="WP_112745175.1">
    <property type="nucleotide sequence ID" value="NZ_QMFY01000001.1"/>
</dbReference>
<dbReference type="GO" id="GO:0000156">
    <property type="term" value="F:phosphorelay response regulator activity"/>
    <property type="evidence" value="ECO:0007669"/>
    <property type="project" value="TreeGrafter"/>
</dbReference>
<feature type="transmembrane region" description="Helical" evidence="9">
    <location>
        <begin position="20"/>
        <end position="39"/>
    </location>
</feature>
<dbReference type="EMBL" id="QMFY01000001">
    <property type="protein sequence ID" value="RAW02961.1"/>
    <property type="molecule type" value="Genomic_DNA"/>
</dbReference>
<dbReference type="SUPFAM" id="SSF55781">
    <property type="entry name" value="GAF domain-like"/>
    <property type="match status" value="1"/>
</dbReference>
<dbReference type="InterPro" id="IPR050351">
    <property type="entry name" value="BphY/WalK/GraS-like"/>
</dbReference>
<evidence type="ECO:0000313" key="11">
    <source>
        <dbReference type="EMBL" id="RAW02961.1"/>
    </source>
</evidence>
<dbReference type="InterPro" id="IPR003018">
    <property type="entry name" value="GAF"/>
</dbReference>
<dbReference type="Proteomes" id="UP000251889">
    <property type="component" value="Unassembled WGS sequence"/>
</dbReference>
<dbReference type="GO" id="GO:0000155">
    <property type="term" value="F:phosphorelay sensor kinase activity"/>
    <property type="evidence" value="ECO:0007669"/>
    <property type="project" value="InterPro"/>
</dbReference>
<keyword evidence="9" id="KW-1133">Transmembrane helix</keyword>
<dbReference type="CDD" id="cd00082">
    <property type="entry name" value="HisKA"/>
    <property type="match status" value="1"/>
</dbReference>
<evidence type="ECO:0000256" key="5">
    <source>
        <dbReference type="ARBA" id="ARBA00022777"/>
    </source>
</evidence>
<keyword evidence="6" id="KW-0067">ATP-binding</keyword>
<dbReference type="Gene3D" id="1.10.287.130">
    <property type="match status" value="1"/>
</dbReference>
<keyword evidence="7" id="KW-0902">Two-component regulatory system</keyword>
<dbReference type="InterPro" id="IPR029016">
    <property type="entry name" value="GAF-like_dom_sf"/>
</dbReference>
<sequence>MFPKDDKLQDEQSLMSIFRVYLIILIFVYLVGAVLEFLIDFQASSIVHFLALMAIPSLLLIASHTGLSYRVLFFCNMMFIFLGNGIQIYLNPQAFHVLVYWVALMPLLIAVLIQRVRETIFWSVLLVVFMIGMGLYADGATNGSYTVTLYPTRFIAGGFLFLLLTCSVATFFSYIQARKKKALILQNEELANLKREVELQRDKTNLKNGRLESYIKAIAELSQSQEVINGNFERAVQRMCQTLDYLLRVTQVSYWTYEDDANTITCRYTFPENRSRNTVHNLANFPRYATRLKMKTIIHTSNAAEDPNTAEFGKTYLAAQKIKSMMDAPIVINGNLVGILCCEDMEERHWNGEELLFASAACDVLTIAFKAMQNTIYISEIESKKSALEDQTEEINQMNEKLVQANETLEDRVASRTAELEAQNKQLSEYAFINSHLLRAPLSSILGLVNLLHNSDLSNREQELVRHLAESGKKLDEIIHRIGDTLAKNDSMTREDILTKNTLGDSGKR</sequence>
<reference evidence="11 12" key="1">
    <citation type="submission" date="2018-06" db="EMBL/GenBank/DDBJ databases">
        <title>Chryseolinea flavus sp. nov., a member of the phylum Bacteroidetes isolated from soil.</title>
        <authorList>
            <person name="Li Y."/>
            <person name="Wang J."/>
        </authorList>
    </citation>
    <scope>NUCLEOTIDE SEQUENCE [LARGE SCALE GENOMIC DNA]</scope>
    <source>
        <strain evidence="11 12">SDU1-6</strain>
    </source>
</reference>
<evidence type="ECO:0000313" key="12">
    <source>
        <dbReference type="Proteomes" id="UP000251889"/>
    </source>
</evidence>
<keyword evidence="4" id="KW-0547">Nucleotide-binding</keyword>
<evidence type="ECO:0000256" key="4">
    <source>
        <dbReference type="ARBA" id="ARBA00022741"/>
    </source>
</evidence>
<feature type="transmembrane region" description="Helical" evidence="9">
    <location>
        <begin position="157"/>
        <end position="175"/>
    </location>
</feature>
<evidence type="ECO:0000256" key="2">
    <source>
        <dbReference type="ARBA" id="ARBA00012438"/>
    </source>
</evidence>
<feature type="transmembrane region" description="Helical" evidence="9">
    <location>
        <begin position="95"/>
        <end position="113"/>
    </location>
</feature>
<evidence type="ECO:0000256" key="3">
    <source>
        <dbReference type="ARBA" id="ARBA00022679"/>
    </source>
</evidence>
<evidence type="ECO:0000256" key="9">
    <source>
        <dbReference type="SAM" id="Phobius"/>
    </source>
</evidence>
<feature type="domain" description="GAF" evidence="10">
    <location>
        <begin position="233"/>
        <end position="368"/>
    </location>
</feature>
<feature type="coiled-coil region" evidence="8">
    <location>
        <begin position="378"/>
        <end position="426"/>
    </location>
</feature>